<keyword evidence="5" id="KW-0762">Sugar transport</keyword>
<dbReference type="OrthoDB" id="9813906at2"/>
<evidence type="ECO:0000313" key="12">
    <source>
        <dbReference type="EMBL" id="TBL81118.1"/>
    </source>
</evidence>
<evidence type="ECO:0000256" key="8">
    <source>
        <dbReference type="ARBA" id="ARBA00023136"/>
    </source>
</evidence>
<feature type="transmembrane region" description="Helical" evidence="11">
    <location>
        <begin position="173"/>
        <end position="195"/>
    </location>
</feature>
<evidence type="ECO:0000256" key="4">
    <source>
        <dbReference type="ARBA" id="ARBA00022519"/>
    </source>
</evidence>
<evidence type="ECO:0000313" key="13">
    <source>
        <dbReference type="Proteomes" id="UP000293142"/>
    </source>
</evidence>
<evidence type="ECO:0000256" key="10">
    <source>
        <dbReference type="ARBA" id="ARBA00035686"/>
    </source>
</evidence>
<keyword evidence="7 11" id="KW-1133">Transmembrane helix</keyword>
<feature type="transmembrane region" description="Helical" evidence="11">
    <location>
        <begin position="238"/>
        <end position="255"/>
    </location>
</feature>
<dbReference type="GO" id="GO:0022857">
    <property type="term" value="F:transmembrane transporter activity"/>
    <property type="evidence" value="ECO:0007669"/>
    <property type="project" value="InterPro"/>
</dbReference>
<feature type="transmembrane region" description="Helical" evidence="11">
    <location>
        <begin position="27"/>
        <end position="45"/>
    </location>
</feature>
<feature type="transmembrane region" description="Helical" evidence="11">
    <location>
        <begin position="84"/>
        <end position="101"/>
    </location>
</feature>
<keyword evidence="4" id="KW-0997">Cell inner membrane</keyword>
<keyword evidence="8 11" id="KW-0472">Membrane</keyword>
<comment type="function">
    <text evidence="9">Part of the binding-protein-dependent transport system for D-xylose. Probably responsible for the translocation of the substrate across the membrane.</text>
</comment>
<evidence type="ECO:0000256" key="6">
    <source>
        <dbReference type="ARBA" id="ARBA00022692"/>
    </source>
</evidence>
<accession>A0A4Q9DYY4</accession>
<dbReference type="PANTHER" id="PTHR32196">
    <property type="entry name" value="ABC TRANSPORTER PERMEASE PROTEIN YPHD-RELATED-RELATED"/>
    <property type="match status" value="1"/>
</dbReference>
<comment type="caution">
    <text evidence="12">The sequence shown here is derived from an EMBL/GenBank/DDBJ whole genome shotgun (WGS) entry which is preliminary data.</text>
</comment>
<proteinExistence type="predicted"/>
<reference evidence="12 13" key="1">
    <citation type="submission" date="2019-02" db="EMBL/GenBank/DDBJ databases">
        <title>Paenibacillus sp. nov., isolated from surface-sterilized tissue of Thalictrum simplex L.</title>
        <authorList>
            <person name="Tuo L."/>
        </authorList>
    </citation>
    <scope>NUCLEOTIDE SEQUENCE [LARGE SCALE GENOMIC DNA]</scope>
    <source>
        <strain evidence="12 13">N2SHLJ1</strain>
    </source>
</reference>
<evidence type="ECO:0000256" key="2">
    <source>
        <dbReference type="ARBA" id="ARBA00022448"/>
    </source>
</evidence>
<dbReference type="CDD" id="cd06579">
    <property type="entry name" value="TM_PBP1_transp_AraH_like"/>
    <property type="match status" value="1"/>
</dbReference>
<evidence type="ECO:0000256" key="7">
    <source>
        <dbReference type="ARBA" id="ARBA00022989"/>
    </source>
</evidence>
<feature type="transmembrane region" description="Helical" evidence="11">
    <location>
        <begin position="323"/>
        <end position="354"/>
    </location>
</feature>
<feature type="transmembrane region" description="Helical" evidence="11">
    <location>
        <begin position="366"/>
        <end position="384"/>
    </location>
</feature>
<sequence length="393" mass="41789">MSADVGTETVTSMSETKRKLFQLDVRAFTMIGALIFIWLLFTLLNDSFLTPRNLSNLFLQMSVTAVLAIGMVLVIVAGQIDLSIGSLVGMTGGVAAILNVWHGWDTVPVVIVTVALGALVGLIQGWWVAYRAVPAFIVTLGGMLVYRGVLLMISGSKTIAPMSPEFRKIGQAYVGANVGLLLAVIAFAVTIFIVFRKRASRIKYGFEAPSASASIIKCLFYGVLIIGFVLLMNQYQGIPVPFVIVILLAVIFTFISKNTVFGRQVYAIGGNAEASSLSGINIKRRLLLVFVLCNTLAAIAGIILTARLNAATGTSGVNMELDAIAACVIGGTSLVGGAGTIPGAIIGALVMASLDNGMSIMNLDSFWQYIVKGLILVLAVWVDIYSRQKKKVA</sequence>
<evidence type="ECO:0000256" key="11">
    <source>
        <dbReference type="SAM" id="Phobius"/>
    </source>
</evidence>
<dbReference type="PANTHER" id="PTHR32196:SF32">
    <property type="entry name" value="XYLOSE TRANSPORT SYSTEM PERMEASE PROTEIN XYLH"/>
    <property type="match status" value="1"/>
</dbReference>
<dbReference type="Proteomes" id="UP000293142">
    <property type="component" value="Unassembled WGS sequence"/>
</dbReference>
<feature type="transmembrane region" description="Helical" evidence="11">
    <location>
        <begin position="107"/>
        <end position="128"/>
    </location>
</feature>
<feature type="transmembrane region" description="Helical" evidence="11">
    <location>
        <begin position="57"/>
        <end position="77"/>
    </location>
</feature>
<keyword evidence="6 11" id="KW-0812">Transmembrane</keyword>
<evidence type="ECO:0000256" key="3">
    <source>
        <dbReference type="ARBA" id="ARBA00022475"/>
    </source>
</evidence>
<evidence type="ECO:0000256" key="5">
    <source>
        <dbReference type="ARBA" id="ARBA00022597"/>
    </source>
</evidence>
<keyword evidence="2" id="KW-0813">Transport</keyword>
<dbReference type="RefSeq" id="WP_131011830.1">
    <property type="nucleotide sequence ID" value="NZ_SIRE01000003.1"/>
</dbReference>
<name>A0A4Q9DYY4_9BACL</name>
<dbReference type="InterPro" id="IPR001851">
    <property type="entry name" value="ABC_transp_permease"/>
</dbReference>
<protein>
    <recommendedName>
        <fullName evidence="10">Xylose transport system permease protein XylH</fullName>
    </recommendedName>
</protein>
<feature type="transmembrane region" description="Helical" evidence="11">
    <location>
        <begin position="215"/>
        <end position="232"/>
    </location>
</feature>
<feature type="transmembrane region" description="Helical" evidence="11">
    <location>
        <begin position="286"/>
        <end position="308"/>
    </location>
</feature>
<organism evidence="12 13">
    <name type="scientific">Paenibacillus thalictri</name>
    <dbReference type="NCBI Taxonomy" id="2527873"/>
    <lineage>
        <taxon>Bacteria</taxon>
        <taxon>Bacillati</taxon>
        <taxon>Bacillota</taxon>
        <taxon>Bacilli</taxon>
        <taxon>Bacillales</taxon>
        <taxon>Paenibacillaceae</taxon>
        <taxon>Paenibacillus</taxon>
    </lineage>
</organism>
<dbReference type="EMBL" id="SIRE01000003">
    <property type="protein sequence ID" value="TBL81118.1"/>
    <property type="molecule type" value="Genomic_DNA"/>
</dbReference>
<dbReference type="AlphaFoldDB" id="A0A4Q9DYY4"/>
<keyword evidence="13" id="KW-1185">Reference proteome</keyword>
<comment type="subcellular location">
    <subcellularLocation>
        <location evidence="1">Cell membrane</location>
        <topology evidence="1">Multi-pass membrane protein</topology>
    </subcellularLocation>
</comment>
<gene>
    <name evidence="12" type="ORF">EYB31_03225</name>
</gene>
<dbReference type="GO" id="GO:0005886">
    <property type="term" value="C:plasma membrane"/>
    <property type="evidence" value="ECO:0007669"/>
    <property type="project" value="UniProtKB-SubCell"/>
</dbReference>
<evidence type="ECO:0000256" key="9">
    <source>
        <dbReference type="ARBA" id="ARBA00035611"/>
    </source>
</evidence>
<keyword evidence="3" id="KW-1003">Cell membrane</keyword>
<dbReference type="Pfam" id="PF02653">
    <property type="entry name" value="BPD_transp_2"/>
    <property type="match status" value="1"/>
</dbReference>
<evidence type="ECO:0000256" key="1">
    <source>
        <dbReference type="ARBA" id="ARBA00004651"/>
    </source>
</evidence>
<feature type="transmembrane region" description="Helical" evidence="11">
    <location>
        <begin position="135"/>
        <end position="153"/>
    </location>
</feature>